<dbReference type="InterPro" id="IPR001789">
    <property type="entry name" value="Sig_transdc_resp-reg_receiver"/>
</dbReference>
<feature type="domain" description="Response regulatory" evidence="7">
    <location>
        <begin position="9"/>
        <end position="125"/>
    </location>
</feature>
<organism evidence="8">
    <name type="scientific">uncultured Thermomicrobiales bacterium</name>
    <dbReference type="NCBI Taxonomy" id="1645740"/>
    <lineage>
        <taxon>Bacteria</taxon>
        <taxon>Pseudomonadati</taxon>
        <taxon>Thermomicrobiota</taxon>
        <taxon>Thermomicrobia</taxon>
        <taxon>Thermomicrobiales</taxon>
        <taxon>environmental samples</taxon>
    </lineage>
</organism>
<sequence length="221" mass="23579">MSAGAGPIRILLVDDQSLFRESLGTLLAVQPDFRIVGEAADGEAALRQAAALHPTVILMDLRMPVLDGVAATRRLRTEVPAARVIVLTTFDDDEYVFEALRAGAVGYLLKDVSGEKLVEAVRVAARGESFLQPAVAAKVVAEFARLGDAGRPRPQPLAEPLSERELEVLRLLAGGASNREIADGLFIAEGTVKNHLTSILGKLGVRDRTQAALRAKELGLI</sequence>
<dbReference type="GO" id="GO:0006355">
    <property type="term" value="P:regulation of DNA-templated transcription"/>
    <property type="evidence" value="ECO:0007669"/>
    <property type="project" value="InterPro"/>
</dbReference>
<evidence type="ECO:0000256" key="4">
    <source>
        <dbReference type="ARBA" id="ARBA00023163"/>
    </source>
</evidence>
<accession>A0A6J4V779</accession>
<dbReference type="PRINTS" id="PR00038">
    <property type="entry name" value="HTHLUXR"/>
</dbReference>
<keyword evidence="2" id="KW-0805">Transcription regulation</keyword>
<dbReference type="GO" id="GO:0000160">
    <property type="term" value="P:phosphorelay signal transduction system"/>
    <property type="evidence" value="ECO:0007669"/>
    <property type="project" value="InterPro"/>
</dbReference>
<reference evidence="8" key="1">
    <citation type="submission" date="2020-02" db="EMBL/GenBank/DDBJ databases">
        <authorList>
            <person name="Meier V. D."/>
        </authorList>
    </citation>
    <scope>NUCLEOTIDE SEQUENCE</scope>
    <source>
        <strain evidence="8">AVDCRST_MAG88</strain>
    </source>
</reference>
<evidence type="ECO:0000313" key="8">
    <source>
        <dbReference type="EMBL" id="CAA9570998.1"/>
    </source>
</evidence>
<evidence type="ECO:0000259" key="6">
    <source>
        <dbReference type="PROSITE" id="PS50043"/>
    </source>
</evidence>
<evidence type="ECO:0000256" key="3">
    <source>
        <dbReference type="ARBA" id="ARBA00023125"/>
    </source>
</evidence>
<dbReference type="AlphaFoldDB" id="A0A6J4V779"/>
<dbReference type="PROSITE" id="PS50043">
    <property type="entry name" value="HTH_LUXR_2"/>
    <property type="match status" value="1"/>
</dbReference>
<evidence type="ECO:0000256" key="1">
    <source>
        <dbReference type="ARBA" id="ARBA00022553"/>
    </source>
</evidence>
<dbReference type="Gene3D" id="3.40.50.2300">
    <property type="match status" value="1"/>
</dbReference>
<dbReference type="Pfam" id="PF00072">
    <property type="entry name" value="Response_reg"/>
    <property type="match status" value="1"/>
</dbReference>
<dbReference type="SUPFAM" id="SSF46894">
    <property type="entry name" value="C-terminal effector domain of the bipartite response regulators"/>
    <property type="match status" value="1"/>
</dbReference>
<protein>
    <submittedName>
        <fullName evidence="8">Two-component transcriptional response regulator, LuxR family</fullName>
    </submittedName>
</protein>
<dbReference type="GO" id="GO:0003677">
    <property type="term" value="F:DNA binding"/>
    <property type="evidence" value="ECO:0007669"/>
    <property type="project" value="UniProtKB-KW"/>
</dbReference>
<dbReference type="SMART" id="SM00448">
    <property type="entry name" value="REC"/>
    <property type="match status" value="1"/>
</dbReference>
<dbReference type="InterPro" id="IPR039420">
    <property type="entry name" value="WalR-like"/>
</dbReference>
<dbReference type="PANTHER" id="PTHR43214">
    <property type="entry name" value="TWO-COMPONENT RESPONSE REGULATOR"/>
    <property type="match status" value="1"/>
</dbReference>
<dbReference type="CDD" id="cd06170">
    <property type="entry name" value="LuxR_C_like"/>
    <property type="match status" value="1"/>
</dbReference>
<dbReference type="PROSITE" id="PS00622">
    <property type="entry name" value="HTH_LUXR_1"/>
    <property type="match status" value="1"/>
</dbReference>
<name>A0A6J4V779_9BACT</name>
<keyword evidence="1 5" id="KW-0597">Phosphoprotein</keyword>
<feature type="domain" description="HTH luxR-type" evidence="6">
    <location>
        <begin position="154"/>
        <end position="219"/>
    </location>
</feature>
<evidence type="ECO:0000259" key="7">
    <source>
        <dbReference type="PROSITE" id="PS50110"/>
    </source>
</evidence>
<dbReference type="SUPFAM" id="SSF52172">
    <property type="entry name" value="CheY-like"/>
    <property type="match status" value="1"/>
</dbReference>
<dbReference type="SMART" id="SM00421">
    <property type="entry name" value="HTH_LUXR"/>
    <property type="match status" value="1"/>
</dbReference>
<dbReference type="PROSITE" id="PS50110">
    <property type="entry name" value="RESPONSE_REGULATORY"/>
    <property type="match status" value="1"/>
</dbReference>
<dbReference type="CDD" id="cd17535">
    <property type="entry name" value="REC_NarL-like"/>
    <property type="match status" value="1"/>
</dbReference>
<dbReference type="EMBL" id="CADCWM010000591">
    <property type="protein sequence ID" value="CAA9570998.1"/>
    <property type="molecule type" value="Genomic_DNA"/>
</dbReference>
<dbReference type="PANTHER" id="PTHR43214:SF24">
    <property type="entry name" value="TRANSCRIPTIONAL REGULATORY PROTEIN NARL-RELATED"/>
    <property type="match status" value="1"/>
</dbReference>
<dbReference type="InterPro" id="IPR016032">
    <property type="entry name" value="Sig_transdc_resp-reg_C-effctor"/>
</dbReference>
<evidence type="ECO:0000256" key="2">
    <source>
        <dbReference type="ARBA" id="ARBA00023015"/>
    </source>
</evidence>
<gene>
    <name evidence="8" type="ORF">AVDCRST_MAG88-2328</name>
</gene>
<keyword evidence="3" id="KW-0238">DNA-binding</keyword>
<dbReference type="InterPro" id="IPR011006">
    <property type="entry name" value="CheY-like_superfamily"/>
</dbReference>
<dbReference type="InterPro" id="IPR000792">
    <property type="entry name" value="Tscrpt_reg_LuxR_C"/>
</dbReference>
<dbReference type="InterPro" id="IPR058245">
    <property type="entry name" value="NreC/VraR/RcsB-like_REC"/>
</dbReference>
<proteinExistence type="predicted"/>
<keyword evidence="4" id="KW-0804">Transcription</keyword>
<dbReference type="Pfam" id="PF00196">
    <property type="entry name" value="GerE"/>
    <property type="match status" value="1"/>
</dbReference>
<evidence type="ECO:0000256" key="5">
    <source>
        <dbReference type="PROSITE-ProRule" id="PRU00169"/>
    </source>
</evidence>
<feature type="modified residue" description="4-aspartylphosphate" evidence="5">
    <location>
        <position position="60"/>
    </location>
</feature>